<keyword evidence="3" id="KW-1185">Reference proteome</keyword>
<evidence type="ECO:0000313" key="2">
    <source>
        <dbReference type="EMBL" id="EXX66275.1"/>
    </source>
</evidence>
<protein>
    <submittedName>
        <fullName evidence="2">Uncharacterized protein</fullName>
    </submittedName>
</protein>
<dbReference type="HOGENOM" id="CLU_152728_0_0_1"/>
<organism evidence="2 3">
    <name type="scientific">Rhizophagus irregularis (strain DAOM 197198w)</name>
    <name type="common">Glomus intraradices</name>
    <dbReference type="NCBI Taxonomy" id="1432141"/>
    <lineage>
        <taxon>Eukaryota</taxon>
        <taxon>Fungi</taxon>
        <taxon>Fungi incertae sedis</taxon>
        <taxon>Mucoromycota</taxon>
        <taxon>Glomeromycotina</taxon>
        <taxon>Glomeromycetes</taxon>
        <taxon>Glomerales</taxon>
        <taxon>Glomeraceae</taxon>
        <taxon>Rhizophagus</taxon>
    </lineage>
</organism>
<proteinExistence type="predicted"/>
<dbReference type="Proteomes" id="UP000022910">
    <property type="component" value="Unassembled WGS sequence"/>
</dbReference>
<evidence type="ECO:0000256" key="1">
    <source>
        <dbReference type="SAM" id="MobiDB-lite"/>
    </source>
</evidence>
<gene>
    <name evidence="2" type="ORF">RirG_125390</name>
</gene>
<feature type="region of interest" description="Disordered" evidence="1">
    <location>
        <begin position="1"/>
        <end position="95"/>
    </location>
</feature>
<dbReference type="EMBL" id="JEMT01019207">
    <property type="protein sequence ID" value="EXX66275.1"/>
    <property type="molecule type" value="Genomic_DNA"/>
</dbReference>
<name>A0A015JGP0_RHIIW</name>
<accession>A0A015JGP0</accession>
<sequence>MSGNYAKRGRGSYNPNSRKTVHHENKHKKDSDNSSSDSENTVQQKRNRMITKNSMDEDYVADVQTADVGKDSSSSSSQQNISDENTLTSSQKNLLRQLRPVTSRLLVM</sequence>
<dbReference type="OrthoDB" id="10557173at2759"/>
<comment type="caution">
    <text evidence="2">The sequence shown here is derived from an EMBL/GenBank/DDBJ whole genome shotgun (WGS) entry which is preliminary data.</text>
</comment>
<dbReference type="AlphaFoldDB" id="A0A015JGP0"/>
<feature type="compositionally biased region" description="Polar residues" evidence="1">
    <location>
        <begin position="78"/>
        <end position="94"/>
    </location>
</feature>
<evidence type="ECO:0000313" key="3">
    <source>
        <dbReference type="Proteomes" id="UP000022910"/>
    </source>
</evidence>
<reference evidence="2 3" key="1">
    <citation type="submission" date="2014-02" db="EMBL/GenBank/DDBJ databases">
        <title>Single nucleus genome sequencing reveals high similarity among nuclei of an endomycorrhizal fungus.</title>
        <authorList>
            <person name="Lin K."/>
            <person name="Geurts R."/>
            <person name="Zhang Z."/>
            <person name="Limpens E."/>
            <person name="Saunders D.G."/>
            <person name="Mu D."/>
            <person name="Pang E."/>
            <person name="Cao H."/>
            <person name="Cha H."/>
            <person name="Lin T."/>
            <person name="Zhou Q."/>
            <person name="Shang Y."/>
            <person name="Li Y."/>
            <person name="Ivanov S."/>
            <person name="Sharma T."/>
            <person name="Velzen R.V."/>
            <person name="Ruijter N.D."/>
            <person name="Aanen D.K."/>
            <person name="Win J."/>
            <person name="Kamoun S."/>
            <person name="Bisseling T."/>
            <person name="Huang S."/>
        </authorList>
    </citation>
    <scope>NUCLEOTIDE SEQUENCE [LARGE SCALE GENOMIC DNA]</scope>
    <source>
        <strain evidence="3">DAOM197198w</strain>
    </source>
</reference>